<evidence type="ECO:0000259" key="7">
    <source>
        <dbReference type="Pfam" id="PF06305"/>
    </source>
</evidence>
<evidence type="ECO:0000256" key="6">
    <source>
        <dbReference type="SAM" id="Phobius"/>
    </source>
</evidence>
<keyword evidence="4 6" id="KW-0472">Membrane</keyword>
<keyword evidence="3 6" id="KW-1133">Transmembrane helix</keyword>
<evidence type="ECO:0000256" key="1">
    <source>
        <dbReference type="ARBA" id="ARBA00022475"/>
    </source>
</evidence>
<feature type="transmembrane region" description="Helical" evidence="6">
    <location>
        <begin position="40"/>
        <end position="63"/>
    </location>
</feature>
<feature type="region of interest" description="Disordered" evidence="5">
    <location>
        <begin position="93"/>
        <end position="129"/>
    </location>
</feature>
<organism evidence="8 9">
    <name type="scientific">Pelagibius litoralis</name>
    <dbReference type="NCBI Taxonomy" id="374515"/>
    <lineage>
        <taxon>Bacteria</taxon>
        <taxon>Pseudomonadati</taxon>
        <taxon>Pseudomonadota</taxon>
        <taxon>Alphaproteobacteria</taxon>
        <taxon>Rhodospirillales</taxon>
        <taxon>Rhodovibrionaceae</taxon>
        <taxon>Pelagibius</taxon>
    </lineage>
</organism>
<dbReference type="GO" id="GO:0005886">
    <property type="term" value="C:plasma membrane"/>
    <property type="evidence" value="ECO:0007669"/>
    <property type="project" value="InterPro"/>
</dbReference>
<keyword evidence="2 6" id="KW-0812">Transmembrane</keyword>
<proteinExistence type="predicted"/>
<dbReference type="Proteomes" id="UP000761264">
    <property type="component" value="Unassembled WGS sequence"/>
</dbReference>
<name>A0A967C1T3_9PROT</name>
<evidence type="ECO:0000256" key="4">
    <source>
        <dbReference type="ARBA" id="ARBA00023136"/>
    </source>
</evidence>
<dbReference type="RefSeq" id="WP_167222081.1">
    <property type="nucleotide sequence ID" value="NZ_JAAQPH010000003.1"/>
</dbReference>
<evidence type="ECO:0000313" key="8">
    <source>
        <dbReference type="EMBL" id="NIA67981.1"/>
    </source>
</evidence>
<gene>
    <name evidence="8" type="ORF">HBA54_05195</name>
</gene>
<comment type="caution">
    <text evidence="8">The sequence shown here is derived from an EMBL/GenBank/DDBJ whole genome shotgun (WGS) entry which is preliminary data.</text>
</comment>
<evidence type="ECO:0000256" key="2">
    <source>
        <dbReference type="ARBA" id="ARBA00022692"/>
    </source>
</evidence>
<sequence>MRYIFWILTLPLTAVFIIFTVANRAPVVIDFWPFELKQSLPFSLVVLLSLLFGFLVGAFLMWLRFGMARARARHAEQRAAVLERELESLKRSHATARPHTTAGHNPPPALSAPTSADQTPRLPAASGGR</sequence>
<reference evidence="8" key="1">
    <citation type="submission" date="2020-03" db="EMBL/GenBank/DDBJ databases">
        <title>Genome of Pelagibius litoralis DSM 21314T.</title>
        <authorList>
            <person name="Wang G."/>
        </authorList>
    </citation>
    <scope>NUCLEOTIDE SEQUENCE</scope>
    <source>
        <strain evidence="8">DSM 21314</strain>
    </source>
</reference>
<dbReference type="InterPro" id="IPR010445">
    <property type="entry name" value="LapA_dom"/>
</dbReference>
<evidence type="ECO:0000256" key="3">
    <source>
        <dbReference type="ARBA" id="ARBA00022989"/>
    </source>
</evidence>
<accession>A0A967C1T3</accession>
<evidence type="ECO:0000256" key="5">
    <source>
        <dbReference type="SAM" id="MobiDB-lite"/>
    </source>
</evidence>
<dbReference type="EMBL" id="JAAQPH010000003">
    <property type="protein sequence ID" value="NIA67981.1"/>
    <property type="molecule type" value="Genomic_DNA"/>
</dbReference>
<dbReference type="Pfam" id="PF06305">
    <property type="entry name" value="LapA_dom"/>
    <property type="match status" value="1"/>
</dbReference>
<feature type="domain" description="Lipopolysaccharide assembly protein A" evidence="7">
    <location>
        <begin position="23"/>
        <end position="87"/>
    </location>
</feature>
<keyword evidence="1" id="KW-1003">Cell membrane</keyword>
<evidence type="ECO:0000313" key="9">
    <source>
        <dbReference type="Proteomes" id="UP000761264"/>
    </source>
</evidence>
<dbReference type="AlphaFoldDB" id="A0A967C1T3"/>
<keyword evidence="9" id="KW-1185">Reference proteome</keyword>
<protein>
    <submittedName>
        <fullName evidence="8">LapA family protein</fullName>
    </submittedName>
</protein>